<dbReference type="InterPro" id="IPR005143">
    <property type="entry name" value="TF_LuxR_autoind-bd_dom"/>
</dbReference>
<evidence type="ECO:0000256" key="1">
    <source>
        <dbReference type="ARBA" id="ARBA00023015"/>
    </source>
</evidence>
<keyword evidence="2" id="KW-0238">DNA-binding</keyword>
<keyword evidence="1" id="KW-0805">Transcription regulation</keyword>
<gene>
    <name evidence="5" type="ORF">GCM10011503_01860</name>
</gene>
<dbReference type="PROSITE" id="PS50043">
    <property type="entry name" value="HTH_LUXR_2"/>
    <property type="match status" value="1"/>
</dbReference>
<dbReference type="InterPro" id="IPR036388">
    <property type="entry name" value="WH-like_DNA-bd_sf"/>
</dbReference>
<keyword evidence="3" id="KW-0804">Transcription</keyword>
<organism evidence="5 6">
    <name type="scientific">Henriciella pelagia</name>
    <dbReference type="NCBI Taxonomy" id="1977912"/>
    <lineage>
        <taxon>Bacteria</taxon>
        <taxon>Pseudomonadati</taxon>
        <taxon>Pseudomonadota</taxon>
        <taxon>Alphaproteobacteria</taxon>
        <taxon>Hyphomonadales</taxon>
        <taxon>Hyphomonadaceae</taxon>
        <taxon>Henriciella</taxon>
    </lineage>
</organism>
<dbReference type="PANTHER" id="PTHR44688:SF16">
    <property type="entry name" value="DNA-BINDING TRANSCRIPTIONAL ACTIVATOR DEVR_DOSR"/>
    <property type="match status" value="1"/>
</dbReference>
<proteinExistence type="predicted"/>
<dbReference type="EMBL" id="BMKF01000001">
    <property type="protein sequence ID" value="GGB57098.1"/>
    <property type="molecule type" value="Genomic_DNA"/>
</dbReference>
<dbReference type="SUPFAM" id="SSF75516">
    <property type="entry name" value="Pheromone-binding domain of LuxR-like quorum-sensing transcription factors"/>
    <property type="match status" value="1"/>
</dbReference>
<evidence type="ECO:0000256" key="2">
    <source>
        <dbReference type="ARBA" id="ARBA00023125"/>
    </source>
</evidence>
<protein>
    <submittedName>
        <fullName evidence="5">LuxR family transcriptional regulator</fullName>
    </submittedName>
</protein>
<keyword evidence="6" id="KW-1185">Reference proteome</keyword>
<evidence type="ECO:0000259" key="4">
    <source>
        <dbReference type="PROSITE" id="PS50043"/>
    </source>
</evidence>
<evidence type="ECO:0000256" key="3">
    <source>
        <dbReference type="ARBA" id="ARBA00023163"/>
    </source>
</evidence>
<dbReference type="CDD" id="cd06170">
    <property type="entry name" value="LuxR_C_like"/>
    <property type="match status" value="1"/>
</dbReference>
<dbReference type="InterPro" id="IPR016032">
    <property type="entry name" value="Sig_transdc_resp-reg_C-effctor"/>
</dbReference>
<dbReference type="InterPro" id="IPR000792">
    <property type="entry name" value="Tscrpt_reg_LuxR_C"/>
</dbReference>
<dbReference type="Proteomes" id="UP000628854">
    <property type="component" value="Unassembled WGS sequence"/>
</dbReference>
<dbReference type="SUPFAM" id="SSF46894">
    <property type="entry name" value="C-terminal effector domain of the bipartite response regulators"/>
    <property type="match status" value="1"/>
</dbReference>
<dbReference type="RefSeq" id="WP_084394024.1">
    <property type="nucleotide sequence ID" value="NZ_BMKF01000001.1"/>
</dbReference>
<name>A0ABQ1J3Q1_9PROT</name>
<comment type="caution">
    <text evidence="5">The sequence shown here is derived from an EMBL/GenBank/DDBJ whole genome shotgun (WGS) entry which is preliminary data.</text>
</comment>
<feature type="domain" description="HTH luxR-type" evidence="4">
    <location>
        <begin position="165"/>
        <end position="230"/>
    </location>
</feature>
<dbReference type="Gene3D" id="1.10.10.10">
    <property type="entry name" value="Winged helix-like DNA-binding domain superfamily/Winged helix DNA-binding domain"/>
    <property type="match status" value="1"/>
</dbReference>
<evidence type="ECO:0000313" key="5">
    <source>
        <dbReference type="EMBL" id="GGB57098.1"/>
    </source>
</evidence>
<dbReference type="PANTHER" id="PTHR44688">
    <property type="entry name" value="DNA-BINDING TRANSCRIPTIONAL ACTIVATOR DEVR_DOSR"/>
    <property type="match status" value="1"/>
</dbReference>
<dbReference type="InterPro" id="IPR036693">
    <property type="entry name" value="TF_LuxR_autoind-bd_dom_sf"/>
</dbReference>
<dbReference type="Pfam" id="PF03472">
    <property type="entry name" value="Autoind_bind"/>
    <property type="match status" value="1"/>
</dbReference>
<sequence length="236" mass="26043">MDLSDYVNAVCEATNPEALDAILLKMMDDRGVAAVSGYAFPFGGDVTTIQKPIITSWPPEVRNAYRSDMAGEDPIMYASMTLGVPVHFLEIYPSLSIDGKGERVLDVMRAAGFRDAVTTPVYAKPGAFAYFVAAFREERHDMTVAEMRRIKLMFTEYYVRYLEIARIEGAALSDRERQVLVAMVANKTNSEIAAMLGVSEHTVGTYVRRCFGKLDVNSRTQAVLRYLGGGALDLSA</sequence>
<dbReference type="SMART" id="SM00421">
    <property type="entry name" value="HTH_LUXR"/>
    <property type="match status" value="1"/>
</dbReference>
<dbReference type="Pfam" id="PF00196">
    <property type="entry name" value="GerE"/>
    <property type="match status" value="1"/>
</dbReference>
<reference evidence="6" key="1">
    <citation type="journal article" date="2019" name="Int. J. Syst. Evol. Microbiol.">
        <title>The Global Catalogue of Microorganisms (GCM) 10K type strain sequencing project: providing services to taxonomists for standard genome sequencing and annotation.</title>
        <authorList>
            <consortium name="The Broad Institute Genomics Platform"/>
            <consortium name="The Broad Institute Genome Sequencing Center for Infectious Disease"/>
            <person name="Wu L."/>
            <person name="Ma J."/>
        </authorList>
    </citation>
    <scope>NUCLEOTIDE SEQUENCE [LARGE SCALE GENOMIC DNA]</scope>
    <source>
        <strain evidence="6">CGMCC 1.15928</strain>
    </source>
</reference>
<dbReference type="Gene3D" id="3.30.450.80">
    <property type="entry name" value="Transcription factor LuxR-like, autoinducer-binding domain"/>
    <property type="match status" value="1"/>
</dbReference>
<dbReference type="PRINTS" id="PR00038">
    <property type="entry name" value="HTHLUXR"/>
</dbReference>
<evidence type="ECO:0000313" key="6">
    <source>
        <dbReference type="Proteomes" id="UP000628854"/>
    </source>
</evidence>
<accession>A0ABQ1J3Q1</accession>